<organism evidence="1 2">
    <name type="scientific">Acorus calamus</name>
    <name type="common">Sweet flag</name>
    <dbReference type="NCBI Taxonomy" id="4465"/>
    <lineage>
        <taxon>Eukaryota</taxon>
        <taxon>Viridiplantae</taxon>
        <taxon>Streptophyta</taxon>
        <taxon>Embryophyta</taxon>
        <taxon>Tracheophyta</taxon>
        <taxon>Spermatophyta</taxon>
        <taxon>Magnoliopsida</taxon>
        <taxon>Liliopsida</taxon>
        <taxon>Acoraceae</taxon>
        <taxon>Acorus</taxon>
    </lineage>
</organism>
<proteinExistence type="predicted"/>
<dbReference type="Gene3D" id="3.60.10.10">
    <property type="entry name" value="Endonuclease/exonuclease/phosphatase"/>
    <property type="match status" value="1"/>
</dbReference>
<evidence type="ECO:0000313" key="2">
    <source>
        <dbReference type="Proteomes" id="UP001180020"/>
    </source>
</evidence>
<gene>
    <name evidence="1" type="ORF">QJS10_CPB18g00903</name>
</gene>
<sequence>MYSFCRSLGDDWDYVGIPGTMHGGGLLACWKSSLDISCSKGADQAIYMVVHIPQQEPSLIVGVYASPQAEVRKQLWMETTEVLHTGLPTVLAGDFNSILWSTEKRGGTPFRVTPGVQAFRQWKDSNGLCSIHAKGPKFTWCNNRQGAARTWELLDRAFANDAWISQFQSATVEVLLRQLESVVRRFEVLQGQLETFWFQRARTQWVCEGDRNSKFFHAKESVTRDKKEGGLGIRRLTGLREAILGIIAFKCLLSPSMLSSMFALKYKWNGNPWELVEPQTASPVWKSLCFGLRLIRPYVRKLLGTLSDIDLIRDPWLTPIPFSRIPTFINMDRAWLDFKLTQLVDGSE</sequence>
<dbReference type="AlphaFoldDB" id="A0AAV9CM06"/>
<dbReference type="PANTHER" id="PTHR33710">
    <property type="entry name" value="BNAC02G09200D PROTEIN"/>
    <property type="match status" value="1"/>
</dbReference>
<dbReference type="PANTHER" id="PTHR33710:SF71">
    <property type="entry name" value="ENDONUCLEASE_EXONUCLEASE_PHOSPHATASE DOMAIN-CONTAINING PROTEIN"/>
    <property type="match status" value="1"/>
</dbReference>
<dbReference type="PROSITE" id="PS51257">
    <property type="entry name" value="PROKAR_LIPOPROTEIN"/>
    <property type="match status" value="1"/>
</dbReference>
<dbReference type="EMBL" id="JAUJYO010000018">
    <property type="protein sequence ID" value="KAK1290031.1"/>
    <property type="molecule type" value="Genomic_DNA"/>
</dbReference>
<dbReference type="GO" id="GO:0003824">
    <property type="term" value="F:catalytic activity"/>
    <property type="evidence" value="ECO:0007669"/>
    <property type="project" value="InterPro"/>
</dbReference>
<name>A0AAV9CM06_ACOCL</name>
<dbReference type="SUPFAM" id="SSF56219">
    <property type="entry name" value="DNase I-like"/>
    <property type="match status" value="1"/>
</dbReference>
<reference evidence="1" key="2">
    <citation type="submission" date="2023-06" db="EMBL/GenBank/DDBJ databases">
        <authorList>
            <person name="Ma L."/>
            <person name="Liu K.-W."/>
            <person name="Li Z."/>
            <person name="Hsiao Y.-Y."/>
            <person name="Qi Y."/>
            <person name="Fu T."/>
            <person name="Tang G."/>
            <person name="Zhang D."/>
            <person name="Sun W.-H."/>
            <person name="Liu D.-K."/>
            <person name="Li Y."/>
            <person name="Chen G.-Z."/>
            <person name="Liu X.-D."/>
            <person name="Liao X.-Y."/>
            <person name="Jiang Y.-T."/>
            <person name="Yu X."/>
            <person name="Hao Y."/>
            <person name="Huang J."/>
            <person name="Zhao X.-W."/>
            <person name="Ke S."/>
            <person name="Chen Y.-Y."/>
            <person name="Wu W.-L."/>
            <person name="Hsu J.-L."/>
            <person name="Lin Y.-F."/>
            <person name="Huang M.-D."/>
            <person name="Li C.-Y."/>
            <person name="Huang L."/>
            <person name="Wang Z.-W."/>
            <person name="Zhao X."/>
            <person name="Zhong W.-Y."/>
            <person name="Peng D.-H."/>
            <person name="Ahmad S."/>
            <person name="Lan S."/>
            <person name="Zhang J.-S."/>
            <person name="Tsai W.-C."/>
            <person name="Van De Peer Y."/>
            <person name="Liu Z.-J."/>
        </authorList>
    </citation>
    <scope>NUCLEOTIDE SEQUENCE</scope>
    <source>
        <strain evidence="1">CP</strain>
        <tissue evidence="1">Leaves</tissue>
    </source>
</reference>
<evidence type="ECO:0000313" key="1">
    <source>
        <dbReference type="EMBL" id="KAK1290031.1"/>
    </source>
</evidence>
<accession>A0AAV9CM06</accession>
<dbReference type="Proteomes" id="UP001180020">
    <property type="component" value="Unassembled WGS sequence"/>
</dbReference>
<comment type="caution">
    <text evidence="1">The sequence shown here is derived from an EMBL/GenBank/DDBJ whole genome shotgun (WGS) entry which is preliminary data.</text>
</comment>
<evidence type="ECO:0008006" key="3">
    <source>
        <dbReference type="Google" id="ProtNLM"/>
    </source>
</evidence>
<reference evidence="1" key="1">
    <citation type="journal article" date="2023" name="Nat. Commun.">
        <title>Diploid and tetraploid genomes of Acorus and the evolution of monocots.</title>
        <authorList>
            <person name="Ma L."/>
            <person name="Liu K.W."/>
            <person name="Li Z."/>
            <person name="Hsiao Y.Y."/>
            <person name="Qi Y."/>
            <person name="Fu T."/>
            <person name="Tang G.D."/>
            <person name="Zhang D."/>
            <person name="Sun W.H."/>
            <person name="Liu D.K."/>
            <person name="Li Y."/>
            <person name="Chen G.Z."/>
            <person name="Liu X.D."/>
            <person name="Liao X.Y."/>
            <person name="Jiang Y.T."/>
            <person name="Yu X."/>
            <person name="Hao Y."/>
            <person name="Huang J."/>
            <person name="Zhao X.W."/>
            <person name="Ke S."/>
            <person name="Chen Y.Y."/>
            <person name="Wu W.L."/>
            <person name="Hsu J.L."/>
            <person name="Lin Y.F."/>
            <person name="Huang M.D."/>
            <person name="Li C.Y."/>
            <person name="Huang L."/>
            <person name="Wang Z.W."/>
            <person name="Zhao X."/>
            <person name="Zhong W.Y."/>
            <person name="Peng D.H."/>
            <person name="Ahmad S."/>
            <person name="Lan S."/>
            <person name="Zhang J.S."/>
            <person name="Tsai W.C."/>
            <person name="Van de Peer Y."/>
            <person name="Liu Z.J."/>
        </authorList>
    </citation>
    <scope>NUCLEOTIDE SEQUENCE</scope>
    <source>
        <strain evidence="1">CP</strain>
    </source>
</reference>
<keyword evidence="2" id="KW-1185">Reference proteome</keyword>
<protein>
    <recommendedName>
        <fullName evidence="3">Endonuclease/exonuclease/phosphatase domain-containing protein</fullName>
    </recommendedName>
</protein>
<dbReference type="InterPro" id="IPR036691">
    <property type="entry name" value="Endo/exonu/phosph_ase_sf"/>
</dbReference>